<dbReference type="Gene3D" id="3.40.47.10">
    <property type="match status" value="1"/>
</dbReference>
<dbReference type="EMBL" id="JACJKY010000011">
    <property type="protein sequence ID" value="MBM6921099.1"/>
    <property type="molecule type" value="Genomic_DNA"/>
</dbReference>
<reference evidence="12" key="1">
    <citation type="submission" date="2020-08" db="EMBL/GenBank/DDBJ databases">
        <authorList>
            <person name="Cejkova D."/>
            <person name="Kubasova T."/>
            <person name="Jahodarova E."/>
            <person name="Rychlik I."/>
        </authorList>
    </citation>
    <scope>NUCLEOTIDE SEQUENCE</scope>
    <source>
        <strain evidence="12">An559</strain>
    </source>
</reference>
<keyword evidence="4 9" id="KW-0808">Transferase</keyword>
<protein>
    <recommendedName>
        <fullName evidence="9">Beta-ketoacyl-[acyl-carrier-protein] synthase III</fullName>
        <shortName evidence="9">Beta-ketoacyl-ACP synthase III</shortName>
        <shortName evidence="9">KAS III</shortName>
        <ecNumber evidence="9">2.3.1.180</ecNumber>
    </recommendedName>
    <alternativeName>
        <fullName evidence="9">3-oxoacyl-[acyl-carrier-protein] synthase 3</fullName>
    </alternativeName>
    <alternativeName>
        <fullName evidence="9">3-oxoacyl-[acyl-carrier-protein] synthase III</fullName>
    </alternativeName>
</protein>
<evidence type="ECO:0000256" key="9">
    <source>
        <dbReference type="HAMAP-Rule" id="MF_01815"/>
    </source>
</evidence>
<dbReference type="InterPro" id="IPR013747">
    <property type="entry name" value="ACP_syn_III_C"/>
</dbReference>
<gene>
    <name evidence="9" type="primary">fabH</name>
    <name evidence="12" type="ORF">H6A12_08030</name>
</gene>
<evidence type="ECO:0000256" key="6">
    <source>
        <dbReference type="ARBA" id="ARBA00023098"/>
    </source>
</evidence>
<dbReference type="PANTHER" id="PTHR34069:SF2">
    <property type="entry name" value="BETA-KETOACYL-[ACYL-CARRIER-PROTEIN] SYNTHASE III"/>
    <property type="match status" value="1"/>
</dbReference>
<comment type="subunit">
    <text evidence="9">Homodimer.</text>
</comment>
<feature type="domain" description="Beta-ketoacyl-[acyl-carrier-protein] synthase III C-terminal" evidence="10">
    <location>
        <begin position="248"/>
        <end position="337"/>
    </location>
</feature>
<dbReference type="InterPro" id="IPR013751">
    <property type="entry name" value="ACP_syn_III_N"/>
</dbReference>
<evidence type="ECO:0000256" key="1">
    <source>
        <dbReference type="ARBA" id="ARBA00008642"/>
    </source>
</evidence>
<evidence type="ECO:0000256" key="5">
    <source>
        <dbReference type="ARBA" id="ARBA00022832"/>
    </source>
</evidence>
<comment type="function">
    <text evidence="9">Catalyzes the condensation reaction of fatty acid synthesis by the addition to an acyl acceptor of two carbons from malonyl-ACP. Catalyzes the first condensation reaction which initiates fatty acid synthesis and may therefore play a role in governing the total rate of fatty acid production. Possesses both acetoacetyl-ACP synthase and acetyl transacylase activities. Its substrate specificity determines the biosynthesis of branched-chain and/or straight-chain of fatty acids.</text>
</comment>
<feature type="active site" evidence="9">
    <location>
        <position position="264"/>
    </location>
</feature>
<dbReference type="Pfam" id="PF08545">
    <property type="entry name" value="ACP_syn_III"/>
    <property type="match status" value="1"/>
</dbReference>
<keyword evidence="7 9" id="KW-0275">Fatty acid biosynthesis</keyword>
<keyword evidence="6 9" id="KW-0443">Lipid metabolism</keyword>
<dbReference type="AlphaFoldDB" id="A0A939BDI0"/>
<comment type="catalytic activity">
    <reaction evidence="9">
        <text>malonyl-[ACP] + acetyl-CoA + H(+) = 3-oxobutanoyl-[ACP] + CO2 + CoA</text>
        <dbReference type="Rhea" id="RHEA:12080"/>
        <dbReference type="Rhea" id="RHEA-COMP:9623"/>
        <dbReference type="Rhea" id="RHEA-COMP:9625"/>
        <dbReference type="ChEBI" id="CHEBI:15378"/>
        <dbReference type="ChEBI" id="CHEBI:16526"/>
        <dbReference type="ChEBI" id="CHEBI:57287"/>
        <dbReference type="ChEBI" id="CHEBI:57288"/>
        <dbReference type="ChEBI" id="CHEBI:78449"/>
        <dbReference type="ChEBI" id="CHEBI:78450"/>
        <dbReference type="EC" id="2.3.1.180"/>
    </reaction>
</comment>
<dbReference type="NCBIfam" id="TIGR00747">
    <property type="entry name" value="fabH"/>
    <property type="match status" value="1"/>
</dbReference>
<dbReference type="Pfam" id="PF08541">
    <property type="entry name" value="ACP_syn_III_C"/>
    <property type="match status" value="1"/>
</dbReference>
<sequence length="337" mass="36446">MLKEENSVGIRIIGTGYDVPETIVTNEDFAKIVDTNDEWITTRTGIKTRHIATGQTLGYQIGARAAQMALNDAGISIDEIDLVIGTTCTPDYLTPSLACMVANELGAKKPACVEINSACAGFVYALDMAKRYLSDDDYRNVLIVSSELLSKMTDYEDRSTCVLFGDGAGACVVTKSDDPFVSELGSDPSGNKFLFARGVEPGNPFSKEPFNPESDGFAKAAPHKLHQDGREVYKFATRAMPSAVKAACEKANIDPDELDWVFSHQANARILETAAKNLKVPLSKFYMNIADYGNMSSACIPVCMALAQREGKLVRGQKLCTVGFGGGLVYAAAVFEW</sequence>
<feature type="active site" evidence="9">
    <location>
        <position position="294"/>
    </location>
</feature>
<dbReference type="GO" id="GO:0033818">
    <property type="term" value="F:beta-ketoacyl-acyl-carrier-protein synthase III activity"/>
    <property type="evidence" value="ECO:0007669"/>
    <property type="project" value="UniProtKB-UniRule"/>
</dbReference>
<dbReference type="PANTHER" id="PTHR34069">
    <property type="entry name" value="3-OXOACYL-[ACYL-CARRIER-PROTEIN] SYNTHASE 3"/>
    <property type="match status" value="1"/>
</dbReference>
<evidence type="ECO:0000256" key="4">
    <source>
        <dbReference type="ARBA" id="ARBA00022679"/>
    </source>
</evidence>
<comment type="caution">
    <text evidence="12">The sequence shown here is derived from an EMBL/GenBank/DDBJ whole genome shotgun (WGS) entry which is preliminary data.</text>
</comment>
<reference evidence="12" key="2">
    <citation type="journal article" date="2021" name="Sci. Rep.">
        <title>The distribution of antibiotic resistance genes in chicken gut microbiota commensals.</title>
        <authorList>
            <person name="Juricova H."/>
            <person name="Matiasovicova J."/>
            <person name="Kubasova T."/>
            <person name="Cejkova D."/>
            <person name="Rychlik I."/>
        </authorList>
    </citation>
    <scope>NUCLEOTIDE SEQUENCE</scope>
    <source>
        <strain evidence="12">An559</strain>
    </source>
</reference>
<dbReference type="GO" id="GO:0044550">
    <property type="term" value="P:secondary metabolite biosynthetic process"/>
    <property type="evidence" value="ECO:0007669"/>
    <property type="project" value="TreeGrafter"/>
</dbReference>
<accession>A0A939BDI0</accession>
<evidence type="ECO:0000259" key="11">
    <source>
        <dbReference type="Pfam" id="PF08545"/>
    </source>
</evidence>
<evidence type="ECO:0000256" key="3">
    <source>
        <dbReference type="ARBA" id="ARBA00022516"/>
    </source>
</evidence>
<keyword evidence="13" id="KW-1185">Reference proteome</keyword>
<evidence type="ECO:0000256" key="7">
    <source>
        <dbReference type="ARBA" id="ARBA00023160"/>
    </source>
</evidence>
<comment type="pathway">
    <text evidence="9">Lipid metabolism; fatty acid biosynthesis.</text>
</comment>
<evidence type="ECO:0000256" key="2">
    <source>
        <dbReference type="ARBA" id="ARBA00022490"/>
    </source>
</evidence>
<evidence type="ECO:0000256" key="8">
    <source>
        <dbReference type="ARBA" id="ARBA00023315"/>
    </source>
</evidence>
<keyword evidence="3 9" id="KW-0444">Lipid biosynthesis</keyword>
<dbReference type="HAMAP" id="MF_01815">
    <property type="entry name" value="FabH"/>
    <property type="match status" value="1"/>
</dbReference>
<keyword evidence="9" id="KW-0511">Multifunctional enzyme</keyword>
<comment type="domain">
    <text evidence="9">The last Arg residue of the ACP-binding site is essential for the weak association between ACP/AcpP and FabH.</text>
</comment>
<evidence type="ECO:0000313" key="13">
    <source>
        <dbReference type="Proteomes" id="UP000774750"/>
    </source>
</evidence>
<feature type="active site" evidence="9">
    <location>
        <position position="119"/>
    </location>
</feature>
<dbReference type="Proteomes" id="UP000774750">
    <property type="component" value="Unassembled WGS sequence"/>
</dbReference>
<keyword evidence="5 9" id="KW-0276">Fatty acid metabolism</keyword>
<dbReference type="SUPFAM" id="SSF53901">
    <property type="entry name" value="Thiolase-like"/>
    <property type="match status" value="1"/>
</dbReference>
<keyword evidence="2 9" id="KW-0963">Cytoplasm</keyword>
<name>A0A939BDI0_9FIRM</name>
<feature type="region of interest" description="ACP-binding" evidence="9">
    <location>
        <begin position="265"/>
        <end position="269"/>
    </location>
</feature>
<dbReference type="GO" id="GO:0005737">
    <property type="term" value="C:cytoplasm"/>
    <property type="evidence" value="ECO:0007669"/>
    <property type="project" value="UniProtKB-SubCell"/>
</dbReference>
<organism evidence="12 13">
    <name type="scientific">Merdimmobilis hominis</name>
    <dbReference type="NCBI Taxonomy" id="2897707"/>
    <lineage>
        <taxon>Bacteria</taxon>
        <taxon>Bacillati</taxon>
        <taxon>Bacillota</taxon>
        <taxon>Clostridia</taxon>
        <taxon>Eubacteriales</taxon>
        <taxon>Oscillospiraceae</taxon>
        <taxon>Merdimmobilis</taxon>
    </lineage>
</organism>
<evidence type="ECO:0000259" key="10">
    <source>
        <dbReference type="Pfam" id="PF08541"/>
    </source>
</evidence>
<dbReference type="InterPro" id="IPR016039">
    <property type="entry name" value="Thiolase-like"/>
</dbReference>
<dbReference type="EC" id="2.3.1.180" evidence="9"/>
<feature type="domain" description="Beta-ketoacyl-[acyl-carrier-protein] synthase III N-terminal" evidence="11">
    <location>
        <begin position="114"/>
        <end position="180"/>
    </location>
</feature>
<dbReference type="GO" id="GO:0004315">
    <property type="term" value="F:3-oxoacyl-[acyl-carrier-protein] synthase activity"/>
    <property type="evidence" value="ECO:0007669"/>
    <property type="project" value="InterPro"/>
</dbReference>
<dbReference type="GO" id="GO:0006633">
    <property type="term" value="P:fatty acid biosynthetic process"/>
    <property type="evidence" value="ECO:0007669"/>
    <property type="project" value="UniProtKB-UniRule"/>
</dbReference>
<dbReference type="CDD" id="cd00830">
    <property type="entry name" value="KAS_III"/>
    <property type="match status" value="1"/>
</dbReference>
<dbReference type="InterPro" id="IPR004655">
    <property type="entry name" value="FabH"/>
</dbReference>
<keyword evidence="8 9" id="KW-0012">Acyltransferase</keyword>
<comment type="subcellular location">
    <subcellularLocation>
        <location evidence="9">Cytoplasm</location>
    </subcellularLocation>
</comment>
<comment type="similarity">
    <text evidence="1 9">Belongs to the thiolase-like superfamily. FabH family.</text>
</comment>
<proteinExistence type="inferred from homology"/>
<evidence type="ECO:0000313" key="12">
    <source>
        <dbReference type="EMBL" id="MBM6921099.1"/>
    </source>
</evidence>
<dbReference type="NCBIfam" id="NF006829">
    <property type="entry name" value="PRK09352.1"/>
    <property type="match status" value="1"/>
</dbReference>